<evidence type="ECO:0000256" key="1">
    <source>
        <dbReference type="ARBA" id="ARBA00022679"/>
    </source>
</evidence>
<dbReference type="Proteomes" id="UP000680158">
    <property type="component" value="Unassembled WGS sequence"/>
</dbReference>
<sequence>MKMTTQKRILVAGDVMLDRYWFGEVNRISPEAPVPIVRVERREERLGGAANVARNAVALGVETSLLGVIGEDEAGQSVEALLSEVGIHSYLNHDPCISTIIKLRVIGRQQQLIRIDFEEKPTAQILQDKLSRFNSLIADHDVIVLSDYAKGSLVNVATMIAHAKQLGKYVLVDPKGSDYSIYRGASLLTPNKSELRQIIGEWKDEADLTLKAQSLRKELDIAALLLTRSEEGMTLFTDEEILHVPAMAREVFDVSGAGDTVIATVAAMLAEDKSLHDAVLIANQAGGIVVGKLGTATVTREELFQNK</sequence>
<dbReference type="GO" id="GO:0033786">
    <property type="term" value="F:heptose-1-phosphate adenylyltransferase activity"/>
    <property type="evidence" value="ECO:0007669"/>
    <property type="project" value="TreeGrafter"/>
</dbReference>
<evidence type="ECO:0000256" key="2">
    <source>
        <dbReference type="ARBA" id="ARBA00022777"/>
    </source>
</evidence>
<keyword evidence="2 4" id="KW-0418">Kinase</keyword>
<dbReference type="PANTHER" id="PTHR46969">
    <property type="entry name" value="BIFUNCTIONAL PROTEIN HLDE"/>
    <property type="match status" value="1"/>
</dbReference>
<dbReference type="GO" id="GO:0033785">
    <property type="term" value="F:heptose 7-phosphate kinase activity"/>
    <property type="evidence" value="ECO:0007669"/>
    <property type="project" value="TreeGrafter"/>
</dbReference>
<dbReference type="NCBIfam" id="TIGR02198">
    <property type="entry name" value="rfaE_dom_I"/>
    <property type="match status" value="1"/>
</dbReference>
<evidence type="ECO:0000313" key="5">
    <source>
        <dbReference type="Proteomes" id="UP000680158"/>
    </source>
</evidence>
<dbReference type="EMBL" id="JAGSPM010000007">
    <property type="protein sequence ID" value="MBR7747489.1"/>
    <property type="molecule type" value="Genomic_DNA"/>
</dbReference>
<dbReference type="GO" id="GO:0005829">
    <property type="term" value="C:cytosol"/>
    <property type="evidence" value="ECO:0007669"/>
    <property type="project" value="TreeGrafter"/>
</dbReference>
<dbReference type="PANTHER" id="PTHR46969:SF1">
    <property type="entry name" value="BIFUNCTIONAL PROTEIN HLDE"/>
    <property type="match status" value="1"/>
</dbReference>
<keyword evidence="1" id="KW-0808">Transferase</keyword>
<name>A0A941DEW4_9BURK</name>
<comment type="caution">
    <text evidence="4">The sequence shown here is derived from an EMBL/GenBank/DDBJ whole genome shotgun (WGS) entry which is preliminary data.</text>
</comment>
<dbReference type="InterPro" id="IPR011611">
    <property type="entry name" value="PfkB_dom"/>
</dbReference>
<dbReference type="AlphaFoldDB" id="A0A941DEW4"/>
<accession>A0A941DEW4</accession>
<dbReference type="GO" id="GO:0016773">
    <property type="term" value="F:phosphotransferase activity, alcohol group as acceptor"/>
    <property type="evidence" value="ECO:0007669"/>
    <property type="project" value="InterPro"/>
</dbReference>
<dbReference type="InterPro" id="IPR011913">
    <property type="entry name" value="RfaE_dom_I"/>
</dbReference>
<dbReference type="SUPFAM" id="SSF53613">
    <property type="entry name" value="Ribokinase-like"/>
    <property type="match status" value="1"/>
</dbReference>
<proteinExistence type="predicted"/>
<organism evidence="4 5">
    <name type="scientific">Undibacterium baiyunense</name>
    <dbReference type="NCBI Taxonomy" id="2828731"/>
    <lineage>
        <taxon>Bacteria</taxon>
        <taxon>Pseudomonadati</taxon>
        <taxon>Pseudomonadota</taxon>
        <taxon>Betaproteobacteria</taxon>
        <taxon>Burkholderiales</taxon>
        <taxon>Oxalobacteraceae</taxon>
        <taxon>Undibacterium</taxon>
    </lineage>
</organism>
<dbReference type="Gene3D" id="3.40.1190.20">
    <property type="match status" value="1"/>
</dbReference>
<dbReference type="Pfam" id="PF00294">
    <property type="entry name" value="PfkB"/>
    <property type="match status" value="1"/>
</dbReference>
<dbReference type="CDD" id="cd01172">
    <property type="entry name" value="RfaE_like"/>
    <property type="match status" value="1"/>
</dbReference>
<feature type="domain" description="Carbohydrate kinase PfkB" evidence="3">
    <location>
        <begin position="8"/>
        <end position="297"/>
    </location>
</feature>
<protein>
    <submittedName>
        <fullName evidence="4">D-glycero-beta-D-manno-heptose-7-phosphate kinase</fullName>
    </submittedName>
</protein>
<dbReference type="FunFam" id="3.40.1190.20:FF:000002">
    <property type="entry name" value="Bifunctional protein HldE"/>
    <property type="match status" value="1"/>
</dbReference>
<evidence type="ECO:0000259" key="3">
    <source>
        <dbReference type="Pfam" id="PF00294"/>
    </source>
</evidence>
<evidence type="ECO:0000313" key="4">
    <source>
        <dbReference type="EMBL" id="MBR7747489.1"/>
    </source>
</evidence>
<gene>
    <name evidence="4" type="primary">rfaE1</name>
    <name evidence="4" type="ORF">KDM92_12930</name>
</gene>
<keyword evidence="5" id="KW-1185">Reference proteome</keyword>
<reference evidence="4 5" key="1">
    <citation type="submission" date="2021-04" db="EMBL/GenBank/DDBJ databases">
        <title>novel species isolated from subtropical streams in China.</title>
        <authorList>
            <person name="Lu H."/>
        </authorList>
    </citation>
    <scope>NUCLEOTIDE SEQUENCE [LARGE SCALE GENOMIC DNA]</scope>
    <source>
        <strain evidence="4 5">BYS107W</strain>
    </source>
</reference>
<dbReference type="InterPro" id="IPR029056">
    <property type="entry name" value="Ribokinase-like"/>
</dbReference>